<evidence type="ECO:0000256" key="6">
    <source>
        <dbReference type="ARBA" id="ARBA00013185"/>
    </source>
</evidence>
<evidence type="ECO:0000256" key="7">
    <source>
        <dbReference type="ARBA" id="ARBA00014165"/>
    </source>
</evidence>
<evidence type="ECO:0000256" key="5">
    <source>
        <dbReference type="ARBA" id="ARBA00011245"/>
    </source>
</evidence>
<dbReference type="PANTHER" id="PTHR10091">
    <property type="entry name" value="ALDOSE-1-EPIMERASE"/>
    <property type="match status" value="1"/>
</dbReference>
<dbReference type="GO" id="GO:0006006">
    <property type="term" value="P:glucose metabolic process"/>
    <property type="evidence" value="ECO:0007669"/>
    <property type="project" value="TreeGrafter"/>
</dbReference>
<reference evidence="14" key="1">
    <citation type="journal article" date="2001" name="Appl. Environ. Microbiol.">
        <title>Sequence analysis of a 101-kilobase plasmid required for agar degradation by a Microscilla isolate.</title>
        <authorList>
            <person name="Zhong Z."/>
            <person name="Toukdarian A."/>
            <person name="Helinski D."/>
            <person name="Knauf V."/>
            <person name="Sykes S."/>
            <person name="Wilkinson J.E."/>
            <person name="O'Bryne C."/>
            <person name="Shea T."/>
            <person name="DeLoughery C."/>
            <person name="Caspi R."/>
        </authorList>
    </citation>
    <scope>NUCLEOTIDE SEQUENCE</scope>
    <source>
        <strain evidence="14">PRE1</strain>
        <plasmid evidence="14">pSD15</plasmid>
    </source>
</reference>
<proteinExistence type="inferred from homology"/>
<protein>
    <recommendedName>
        <fullName evidence="7 11">Aldose 1-epimerase</fullName>
        <ecNumber evidence="6 11">5.1.3.3</ecNumber>
    </recommendedName>
</protein>
<accession>Q93P86</accession>
<dbReference type="RefSeq" id="WP_010925659.1">
    <property type="nucleotide sequence ID" value="NC_002806.1"/>
</dbReference>
<evidence type="ECO:0000256" key="11">
    <source>
        <dbReference type="PIRNR" id="PIRNR005096"/>
    </source>
</evidence>
<evidence type="ECO:0000256" key="2">
    <source>
        <dbReference type="ARBA" id="ARBA00001913"/>
    </source>
</evidence>
<evidence type="ECO:0000256" key="12">
    <source>
        <dbReference type="PIRSR" id="PIRSR005096-1"/>
    </source>
</evidence>
<evidence type="ECO:0000256" key="8">
    <source>
        <dbReference type="ARBA" id="ARBA00022837"/>
    </source>
</evidence>
<dbReference type="GO" id="GO:0004034">
    <property type="term" value="F:aldose 1-epimerase activity"/>
    <property type="evidence" value="ECO:0007669"/>
    <property type="project" value="UniProtKB-EC"/>
</dbReference>
<evidence type="ECO:0000256" key="9">
    <source>
        <dbReference type="ARBA" id="ARBA00023235"/>
    </source>
</evidence>
<dbReference type="SUPFAM" id="SSF74650">
    <property type="entry name" value="Galactose mutarotase-like"/>
    <property type="match status" value="1"/>
</dbReference>
<evidence type="ECO:0000256" key="4">
    <source>
        <dbReference type="ARBA" id="ARBA00006206"/>
    </source>
</evidence>
<feature type="active site" description="Proton acceptor" evidence="12">
    <location>
        <position position="311"/>
    </location>
</feature>
<dbReference type="EMBL" id="AF339846">
    <property type="protein sequence ID" value="AAK62867.1"/>
    <property type="molecule type" value="Genomic_DNA"/>
</dbReference>
<dbReference type="InterPro" id="IPR047215">
    <property type="entry name" value="Galactose_mutarotase-like"/>
</dbReference>
<dbReference type="EC" id="5.1.3.3" evidence="6 11"/>
<dbReference type="InterPro" id="IPR014718">
    <property type="entry name" value="GH-type_carb-bd"/>
</dbReference>
<keyword evidence="9 11" id="KW-0413">Isomerase</keyword>
<comment type="cofactor">
    <cofactor evidence="2">
        <name>Ca(2+)</name>
        <dbReference type="ChEBI" id="CHEBI:29108"/>
    </cofactor>
</comment>
<dbReference type="PIRSF" id="PIRSF005096">
    <property type="entry name" value="GALM"/>
    <property type="match status" value="1"/>
</dbReference>
<keyword evidence="8" id="KW-0106">Calcium</keyword>
<dbReference type="DNASU" id="3207662"/>
<dbReference type="InterPro" id="IPR015443">
    <property type="entry name" value="Aldose_1-epimerase"/>
</dbReference>
<keyword evidence="14" id="KW-0614">Plasmid</keyword>
<dbReference type="GO" id="GO:0033499">
    <property type="term" value="P:galactose catabolic process via UDP-galactose, Leloir pathway"/>
    <property type="evidence" value="ECO:0007669"/>
    <property type="project" value="TreeGrafter"/>
</dbReference>
<dbReference type="InterPro" id="IPR008183">
    <property type="entry name" value="Aldose_1/G6P_1-epimerase"/>
</dbReference>
<dbReference type="NCBIfam" id="NF008277">
    <property type="entry name" value="PRK11055.1"/>
    <property type="match status" value="1"/>
</dbReference>
<keyword evidence="10 11" id="KW-0119">Carbohydrate metabolism</keyword>
<comment type="subunit">
    <text evidence="5">Monomer.</text>
</comment>
<feature type="active site" description="Proton donor" evidence="12">
    <location>
        <position position="181"/>
    </location>
</feature>
<dbReference type="UniPathway" id="UPA00242"/>
<evidence type="ECO:0000313" key="14">
    <source>
        <dbReference type="EMBL" id="AAK62867.1"/>
    </source>
</evidence>
<comment type="similarity">
    <text evidence="4 11">Belongs to the aldose epimerase family.</text>
</comment>
<dbReference type="GO" id="GO:0030246">
    <property type="term" value="F:carbohydrate binding"/>
    <property type="evidence" value="ECO:0007669"/>
    <property type="project" value="InterPro"/>
</dbReference>
<dbReference type="Pfam" id="PF01263">
    <property type="entry name" value="Aldose_epim"/>
    <property type="match status" value="1"/>
</dbReference>
<dbReference type="CDD" id="cd09019">
    <property type="entry name" value="galactose_mutarotase_like"/>
    <property type="match status" value="1"/>
</dbReference>
<evidence type="ECO:0000256" key="13">
    <source>
        <dbReference type="PIRSR" id="PIRSR005096-3"/>
    </source>
</evidence>
<dbReference type="PROSITE" id="PS00545">
    <property type="entry name" value="ALDOSE_1_EPIMERASE"/>
    <property type="match status" value="1"/>
</dbReference>
<dbReference type="PANTHER" id="PTHR10091:SF0">
    <property type="entry name" value="GALACTOSE MUTAROTASE"/>
    <property type="match status" value="1"/>
</dbReference>
<organism evidence="14">
    <name type="scientific">Microscilla sp. PRE1</name>
    <dbReference type="NCBI Taxonomy" id="155537"/>
    <lineage>
        <taxon>Bacteria</taxon>
        <taxon>Pseudomonadati</taxon>
        <taxon>Bacteroidota</taxon>
        <taxon>Cytophagia</taxon>
        <taxon>Cytophagales</taxon>
        <taxon>Microscillaceae</taxon>
        <taxon>Microscilla</taxon>
    </lineage>
</organism>
<dbReference type="InterPro" id="IPR018052">
    <property type="entry name" value="Ald1_epimerase_CS"/>
</dbReference>
<comment type="pathway">
    <text evidence="3 11">Carbohydrate metabolism; hexose metabolism.</text>
</comment>
<name>Q93P86_9BACT</name>
<evidence type="ECO:0000256" key="3">
    <source>
        <dbReference type="ARBA" id="ARBA00005028"/>
    </source>
</evidence>
<geneLocation type="plasmid" evidence="14">
    <name>pSD15</name>
</geneLocation>
<dbReference type="InterPro" id="IPR011013">
    <property type="entry name" value="Gal_mutarotase_sf_dom"/>
</dbReference>
<feature type="binding site" evidence="13">
    <location>
        <begin position="181"/>
        <end position="183"/>
    </location>
    <ligand>
        <name>beta-D-galactose</name>
        <dbReference type="ChEBI" id="CHEBI:27667"/>
    </ligand>
</feature>
<dbReference type="Gene3D" id="2.70.98.10">
    <property type="match status" value="1"/>
</dbReference>
<comment type="catalytic activity">
    <reaction evidence="1 11">
        <text>alpha-D-glucose = beta-D-glucose</text>
        <dbReference type="Rhea" id="RHEA:10264"/>
        <dbReference type="ChEBI" id="CHEBI:15903"/>
        <dbReference type="ChEBI" id="CHEBI:17925"/>
        <dbReference type="EC" id="5.1.3.3"/>
    </reaction>
</comment>
<evidence type="ECO:0000256" key="10">
    <source>
        <dbReference type="ARBA" id="ARBA00023277"/>
    </source>
</evidence>
<sequence length="351" mass="39324">MVNKNKTYFGEYLGKQVYLYTLVNNCGMEVKITNYGATITSILLPIKGKKIEVVCGFDRLESYFTEVYKSNAPYFGSTIGRYCSHIKNAKFTHSGKEYLLTANAGSNNLHGGMEGFDKRVWEVLSFDQSSLTMGLTSPDGDQGFPGKVEVTVCFTLNDNNEILIKYEGVVDQETPLSMTNHAYFNLTGFEEGIENHQVKINASQRLETDETGAATGTLLEISNQPDDLRGYKRIGDVREQLGDGFEHFYVFDNPEGILQEVCQVASPGNEVILSVHSTEPSMLFYTGKYTSDELHRENGQQFGKFRAFCCETHRYPNGPNIPGSPGTFTGPDEPFVSETHYKFLIINQKEK</sequence>
<evidence type="ECO:0000256" key="1">
    <source>
        <dbReference type="ARBA" id="ARBA00001614"/>
    </source>
</evidence>
<dbReference type="AlphaFoldDB" id="Q93P86"/>